<feature type="domain" description="Peptidase M50" evidence="14">
    <location>
        <begin position="139"/>
        <end position="190"/>
    </location>
</feature>
<dbReference type="Proteomes" id="UP000261758">
    <property type="component" value="Chromosome"/>
</dbReference>
<keyword evidence="12 13" id="KW-0472">Membrane</keyword>
<keyword evidence="4" id="KW-1003">Cell membrane</keyword>
<dbReference type="CDD" id="cd06158">
    <property type="entry name" value="S2P-M50_like_1"/>
    <property type="match status" value="1"/>
</dbReference>
<evidence type="ECO:0000256" key="1">
    <source>
        <dbReference type="ARBA" id="ARBA00001947"/>
    </source>
</evidence>
<protein>
    <submittedName>
        <fullName evidence="15">Site-2 protease family protein</fullName>
    </submittedName>
</protein>
<evidence type="ECO:0000256" key="7">
    <source>
        <dbReference type="ARBA" id="ARBA00022723"/>
    </source>
</evidence>
<keyword evidence="5 15" id="KW-0645">Protease</keyword>
<comment type="cofactor">
    <cofactor evidence="1">
        <name>Zn(2+)</name>
        <dbReference type="ChEBI" id="CHEBI:29105"/>
    </cofactor>
</comment>
<organism evidence="15 16">
    <name type="scientific">Ralstonia solanacearum</name>
    <name type="common">Pseudomonas solanacearum</name>
    <dbReference type="NCBI Taxonomy" id="305"/>
    <lineage>
        <taxon>Bacteria</taxon>
        <taxon>Pseudomonadati</taxon>
        <taxon>Pseudomonadota</taxon>
        <taxon>Betaproteobacteria</taxon>
        <taxon>Burkholderiales</taxon>
        <taxon>Burkholderiaceae</taxon>
        <taxon>Ralstonia</taxon>
        <taxon>Ralstonia solanacearum species complex</taxon>
    </lineage>
</organism>
<dbReference type="EMBL" id="CP022759">
    <property type="protein sequence ID" value="AXV81967.1"/>
    <property type="molecule type" value="Genomic_DNA"/>
</dbReference>
<evidence type="ECO:0000259" key="14">
    <source>
        <dbReference type="Pfam" id="PF02163"/>
    </source>
</evidence>
<keyword evidence="11" id="KW-0482">Metalloprotease</keyword>
<evidence type="ECO:0000256" key="5">
    <source>
        <dbReference type="ARBA" id="ARBA00022670"/>
    </source>
</evidence>
<evidence type="ECO:0000256" key="13">
    <source>
        <dbReference type="SAM" id="Phobius"/>
    </source>
</evidence>
<feature type="transmembrane region" description="Helical" evidence="13">
    <location>
        <begin position="205"/>
        <end position="225"/>
    </location>
</feature>
<keyword evidence="6 13" id="KW-0812">Transmembrane</keyword>
<feature type="transmembrane region" description="Helical" evidence="13">
    <location>
        <begin position="57"/>
        <end position="79"/>
    </location>
</feature>
<evidence type="ECO:0000256" key="3">
    <source>
        <dbReference type="ARBA" id="ARBA00007931"/>
    </source>
</evidence>
<feature type="transmembrane region" description="Helical" evidence="13">
    <location>
        <begin position="6"/>
        <end position="26"/>
    </location>
</feature>
<dbReference type="AlphaFoldDB" id="A0AAD0SEG0"/>
<keyword evidence="7" id="KW-0479">Metal-binding</keyword>
<evidence type="ECO:0000313" key="16">
    <source>
        <dbReference type="Proteomes" id="UP000261758"/>
    </source>
</evidence>
<sequence length="226" mass="24155">MNPTVIQTLAVYAIPVLFAITVPAAARGYLARHYGDNNTAFLAGRLSFNPLRHVDPIGTIAMPLLLYFVTGGSLVFGYSKPVPVDFGALRDPRWQGLRVALAAPESNFAMALAWGILGLTLAAAGIDERFLTGMAAAGIRVNLAMAALNLVPVPPLDGGRVLAALLPQRLAPVFARVEQYGFYIVMALILTGVLTQIWMRPVVALLAKALMMVLSPLQAALSWFVS</sequence>
<keyword evidence="8" id="KW-0378">Hydrolase</keyword>
<feature type="transmembrane region" description="Helical" evidence="13">
    <location>
        <begin position="99"/>
        <end position="123"/>
    </location>
</feature>
<comment type="similarity">
    <text evidence="3">Belongs to the peptidase M50B family.</text>
</comment>
<feature type="transmembrane region" description="Helical" evidence="13">
    <location>
        <begin position="130"/>
        <end position="151"/>
    </location>
</feature>
<evidence type="ECO:0000256" key="6">
    <source>
        <dbReference type="ARBA" id="ARBA00022692"/>
    </source>
</evidence>
<gene>
    <name evidence="15" type="ORF">CJO77_10675</name>
</gene>
<dbReference type="PANTHER" id="PTHR35864">
    <property type="entry name" value="ZINC METALLOPROTEASE MJ0611-RELATED"/>
    <property type="match status" value="1"/>
</dbReference>
<evidence type="ECO:0000256" key="4">
    <source>
        <dbReference type="ARBA" id="ARBA00022475"/>
    </source>
</evidence>
<evidence type="ECO:0000256" key="11">
    <source>
        <dbReference type="ARBA" id="ARBA00023049"/>
    </source>
</evidence>
<evidence type="ECO:0000256" key="8">
    <source>
        <dbReference type="ARBA" id="ARBA00022801"/>
    </source>
</evidence>
<keyword evidence="10 13" id="KW-1133">Transmembrane helix</keyword>
<dbReference type="GO" id="GO:0046872">
    <property type="term" value="F:metal ion binding"/>
    <property type="evidence" value="ECO:0007669"/>
    <property type="project" value="UniProtKB-KW"/>
</dbReference>
<evidence type="ECO:0000256" key="12">
    <source>
        <dbReference type="ARBA" id="ARBA00023136"/>
    </source>
</evidence>
<dbReference type="GO" id="GO:0008237">
    <property type="term" value="F:metallopeptidase activity"/>
    <property type="evidence" value="ECO:0007669"/>
    <property type="project" value="UniProtKB-KW"/>
</dbReference>
<dbReference type="GO" id="GO:0006508">
    <property type="term" value="P:proteolysis"/>
    <property type="evidence" value="ECO:0007669"/>
    <property type="project" value="UniProtKB-KW"/>
</dbReference>
<keyword evidence="9" id="KW-0862">Zinc</keyword>
<dbReference type="GO" id="GO:0005886">
    <property type="term" value="C:plasma membrane"/>
    <property type="evidence" value="ECO:0007669"/>
    <property type="project" value="UniProtKB-SubCell"/>
</dbReference>
<proteinExistence type="inferred from homology"/>
<evidence type="ECO:0000256" key="9">
    <source>
        <dbReference type="ARBA" id="ARBA00022833"/>
    </source>
</evidence>
<evidence type="ECO:0000256" key="10">
    <source>
        <dbReference type="ARBA" id="ARBA00022989"/>
    </source>
</evidence>
<evidence type="ECO:0000313" key="15">
    <source>
        <dbReference type="EMBL" id="AXV81967.1"/>
    </source>
</evidence>
<dbReference type="InterPro" id="IPR052348">
    <property type="entry name" value="Metallopeptidase_M50B"/>
</dbReference>
<name>A0AAD0SEG0_RALSL</name>
<dbReference type="RefSeq" id="WP_118869617.1">
    <property type="nucleotide sequence ID" value="NZ_CP022759.1"/>
</dbReference>
<feature type="transmembrane region" description="Helical" evidence="13">
    <location>
        <begin position="180"/>
        <end position="198"/>
    </location>
</feature>
<dbReference type="Pfam" id="PF02163">
    <property type="entry name" value="Peptidase_M50"/>
    <property type="match status" value="1"/>
</dbReference>
<evidence type="ECO:0000256" key="2">
    <source>
        <dbReference type="ARBA" id="ARBA00004651"/>
    </source>
</evidence>
<reference evidence="15 16" key="1">
    <citation type="submission" date="2017-08" db="EMBL/GenBank/DDBJ databases">
        <title>Genome sequences of Ralstonia solanacearum Species Complex (RSSC) isolated from Potato bacterial wilts in Korea.</title>
        <authorList>
            <person name="Cho H."/>
            <person name="Song E.-S."/>
            <person name="Lee Y.K."/>
            <person name="Lee S."/>
            <person name="Lee S.-W."/>
            <person name="Jo A."/>
            <person name="Kim J.-G."/>
            <person name="Hwang I."/>
        </authorList>
    </citation>
    <scope>NUCLEOTIDE SEQUENCE [LARGE SCALE GENOMIC DNA]</scope>
    <source>
        <strain evidence="15 16">T98</strain>
    </source>
</reference>
<accession>A0AAD0SEG0</accession>
<dbReference type="InterPro" id="IPR008915">
    <property type="entry name" value="Peptidase_M50"/>
</dbReference>
<dbReference type="PANTHER" id="PTHR35864:SF1">
    <property type="entry name" value="ZINC METALLOPROTEASE YWHC-RELATED"/>
    <property type="match status" value="1"/>
</dbReference>
<comment type="subcellular location">
    <subcellularLocation>
        <location evidence="2">Cell membrane</location>
        <topology evidence="2">Multi-pass membrane protein</topology>
    </subcellularLocation>
</comment>
<dbReference type="InterPro" id="IPR044537">
    <property type="entry name" value="Rip2-like"/>
</dbReference>